<accession>A0A4S3KBV8</accession>
<dbReference type="AlphaFoldDB" id="A0A4S3KBV8"/>
<dbReference type="EMBL" id="MWIO01000054">
    <property type="protein sequence ID" value="THD05870.1"/>
    <property type="molecule type" value="Genomic_DNA"/>
</dbReference>
<evidence type="ECO:0008006" key="4">
    <source>
        <dbReference type="Google" id="ProtNLM"/>
    </source>
</evidence>
<evidence type="ECO:0000313" key="3">
    <source>
        <dbReference type="Proteomes" id="UP000306317"/>
    </source>
</evidence>
<protein>
    <recommendedName>
        <fullName evidence="4">Signal peptidase</fullName>
    </recommendedName>
</protein>
<keyword evidence="3" id="KW-1185">Reference proteome</keyword>
<name>A0A4S3KBV8_9GAMM</name>
<evidence type="ECO:0000313" key="2">
    <source>
        <dbReference type="EMBL" id="THD05870.1"/>
    </source>
</evidence>
<dbReference type="Proteomes" id="UP000306317">
    <property type="component" value="Unassembled WGS sequence"/>
</dbReference>
<dbReference type="RefSeq" id="WP_136259607.1">
    <property type="nucleotide sequence ID" value="NZ_MWIO01000054.1"/>
</dbReference>
<dbReference type="InterPro" id="IPR018740">
    <property type="entry name" value="DUF2282_membr"/>
</dbReference>
<comment type="caution">
    <text evidence="2">The sequence shown here is derived from an EMBL/GenBank/DDBJ whole genome shotgun (WGS) entry which is preliminary data.</text>
</comment>
<gene>
    <name evidence="2" type="ORF">B1991_15590</name>
</gene>
<proteinExistence type="predicted"/>
<keyword evidence="1" id="KW-0732">Signal</keyword>
<organism evidence="2 3">
    <name type="scientific">Rhodanobacter lindaniclasticus</name>
    <dbReference type="NCBI Taxonomy" id="75310"/>
    <lineage>
        <taxon>Bacteria</taxon>
        <taxon>Pseudomonadati</taxon>
        <taxon>Pseudomonadota</taxon>
        <taxon>Gammaproteobacteria</taxon>
        <taxon>Lysobacterales</taxon>
        <taxon>Rhodanobacteraceae</taxon>
        <taxon>Rhodanobacter</taxon>
    </lineage>
</organism>
<dbReference type="Pfam" id="PF10048">
    <property type="entry name" value="DUF2282"/>
    <property type="match status" value="1"/>
</dbReference>
<reference evidence="2 3" key="1">
    <citation type="submission" date="2017-02" db="EMBL/GenBank/DDBJ databases">
        <title>Whole genome sequencing of Rhodanobacter lindaniclasticus DSM 17932.</title>
        <authorList>
            <person name="Kumar S."/>
            <person name="Patil P."/>
            <person name="Patil P.B."/>
        </authorList>
    </citation>
    <scope>NUCLEOTIDE SEQUENCE [LARGE SCALE GENOMIC DNA]</scope>
    <source>
        <strain evidence="2 3">DSM 17932</strain>
    </source>
</reference>
<feature type="signal peptide" evidence="1">
    <location>
        <begin position="1"/>
        <end position="28"/>
    </location>
</feature>
<dbReference type="OrthoDB" id="1551288at2"/>
<evidence type="ECO:0000256" key="1">
    <source>
        <dbReference type="SAM" id="SignalP"/>
    </source>
</evidence>
<feature type="chain" id="PRO_5020681203" description="Signal peptidase" evidence="1">
    <location>
        <begin position="29"/>
        <end position="102"/>
    </location>
</feature>
<sequence length="102" mass="10201">MQAQTILSSALLSLLAAGALGAATTAHAADKMAASATQKCYGVNAAMKNDCQSPGHSCAGQDSKARDPQAFVAVPAGLCAKLDGGSLQPHAAMSHDAMMKKS</sequence>